<dbReference type="Gene3D" id="3.40.50.1110">
    <property type="entry name" value="SGNH hydrolase"/>
    <property type="match status" value="1"/>
</dbReference>
<feature type="transmembrane region" description="Helical" evidence="1">
    <location>
        <begin position="408"/>
        <end position="431"/>
    </location>
</feature>
<keyword evidence="1" id="KW-0812">Transmembrane</keyword>
<proteinExistence type="predicted"/>
<feature type="transmembrane region" description="Helical" evidence="1">
    <location>
        <begin position="443"/>
        <end position="465"/>
    </location>
</feature>
<evidence type="ECO:0000313" key="3">
    <source>
        <dbReference type="EMBL" id="OGH78127.1"/>
    </source>
</evidence>
<dbReference type="SUPFAM" id="SSF52266">
    <property type="entry name" value="SGNH hydrolase"/>
    <property type="match status" value="1"/>
</dbReference>
<evidence type="ECO:0000256" key="2">
    <source>
        <dbReference type="SAM" id="SignalP"/>
    </source>
</evidence>
<gene>
    <name evidence="3" type="ORF">A2983_03575</name>
</gene>
<keyword evidence="1" id="KW-1133">Transmembrane helix</keyword>
<keyword evidence="1" id="KW-0472">Membrane</keyword>
<name>A0A1F6N2J7_9BACT</name>
<dbReference type="InterPro" id="IPR036514">
    <property type="entry name" value="SGNH_hydro_sf"/>
</dbReference>
<reference evidence="3 4" key="1">
    <citation type="journal article" date="2016" name="Nat. Commun.">
        <title>Thousands of microbial genomes shed light on interconnected biogeochemical processes in an aquifer system.</title>
        <authorList>
            <person name="Anantharaman K."/>
            <person name="Brown C.T."/>
            <person name="Hug L.A."/>
            <person name="Sharon I."/>
            <person name="Castelle C.J."/>
            <person name="Probst A.J."/>
            <person name="Thomas B.C."/>
            <person name="Singh A."/>
            <person name="Wilkins M.J."/>
            <person name="Karaoz U."/>
            <person name="Brodie E.L."/>
            <person name="Williams K.H."/>
            <person name="Hubbard S.S."/>
            <person name="Banfield J.F."/>
        </authorList>
    </citation>
    <scope>NUCLEOTIDE SEQUENCE [LARGE SCALE GENOMIC DNA]</scope>
</reference>
<accession>A0A1F6N2J7</accession>
<organism evidence="3 4">
    <name type="scientific">Candidatus Magasanikbacteria bacterium RIFCSPLOWO2_01_FULL_40_15</name>
    <dbReference type="NCBI Taxonomy" id="1798686"/>
    <lineage>
        <taxon>Bacteria</taxon>
        <taxon>Candidatus Magasanikiibacteriota</taxon>
    </lineage>
</organism>
<evidence type="ECO:0000313" key="4">
    <source>
        <dbReference type="Proteomes" id="UP000177040"/>
    </source>
</evidence>
<comment type="caution">
    <text evidence="3">The sequence shown here is derived from an EMBL/GenBank/DDBJ whole genome shotgun (WGS) entry which is preliminary data.</text>
</comment>
<dbReference type="AlphaFoldDB" id="A0A1F6N2J7"/>
<evidence type="ECO:0000256" key="1">
    <source>
        <dbReference type="SAM" id="Phobius"/>
    </source>
</evidence>
<dbReference type="CDD" id="cd00229">
    <property type="entry name" value="SGNH_hydrolase"/>
    <property type="match status" value="1"/>
</dbReference>
<sequence length="765" mass="83393">MLNMKYRALQIIILTFAFIFFPLTALAKTNVAVVGSSTFDDGCIGSKPEKNNVTNGFVMQLKKALPDYNFTCFAKLSTNSTYFLEQFTMQGGVANNGFKELILYAGLNGLENTTVKNQADLDKIITEAKKEGMRIIGVGAQPFKGWGAWTPLWSENLKKNNAWFKTKVDIYIDYAALIDKNGDDAIDTGLGNNALHTNDAGHALLFKAVMSAAYGKDVPLPASAPKNNPVVTTDPKALEYGIGKQCKNWVSNSDCPNKLDCEDSDLDGANANICVCNKNVDCENAYGKSTADETWECKNDGGIDDAHALHFCVGSVQGTKYPISIEADKTAPATDATASSDVAHAIKNTSLSEDELRQLLQKPQPKIKIPGLNFSDITIEGELSGDDLGNTYLNIPFLGEYLAAVYKYLVVIAGIFCLVRIIIGGFLFTIPDTSGNSKSSGKNMIVQAVTGLLISSTSYVILFTINPELVQFRNLKVLYARQADFTQYINQMNSNGTLVSDTNFHHNSIPAKASGKITNQNIADLAEKLKIDACYAWAWANKESGNEKGGASTLILGGDEGYQNNNKPVLARKKFLMSGVTYKGVAFTPMNESQYDLGGKKYWNNYPASPKKTGGGQSNDDLHYHGGKTGNDFSNPPDYDIDWRFSHGFFMGITIFPEGGGFEAKKINGPLGSEWAVNMYDRWYTVTDLLNPDTGLEAGVRLITSGGTGKCINKPTITEAFKCNRVSDPAMARALWYYKICPLEHGKQLTEEEDKIATEDHGGSG</sequence>
<dbReference type="Proteomes" id="UP000177040">
    <property type="component" value="Unassembled WGS sequence"/>
</dbReference>
<keyword evidence="2" id="KW-0732">Signal</keyword>
<evidence type="ECO:0008006" key="5">
    <source>
        <dbReference type="Google" id="ProtNLM"/>
    </source>
</evidence>
<feature type="chain" id="PRO_5009525690" description="SGNH hydrolase-type esterase domain-containing protein" evidence="2">
    <location>
        <begin position="28"/>
        <end position="765"/>
    </location>
</feature>
<feature type="signal peptide" evidence="2">
    <location>
        <begin position="1"/>
        <end position="27"/>
    </location>
</feature>
<dbReference type="EMBL" id="MFQH01000017">
    <property type="protein sequence ID" value="OGH78127.1"/>
    <property type="molecule type" value="Genomic_DNA"/>
</dbReference>
<protein>
    <recommendedName>
        <fullName evidence="5">SGNH hydrolase-type esterase domain-containing protein</fullName>
    </recommendedName>
</protein>